<dbReference type="OrthoDB" id="9804511at2"/>
<dbReference type="InterPro" id="IPR005887">
    <property type="entry name" value="GH92_a_mannosidase_put"/>
</dbReference>
<name>V4PD52_9CAUL</name>
<dbReference type="PANTHER" id="PTHR12143">
    <property type="entry name" value="PEPTIDE N-GLYCANASE PNGASE -RELATED"/>
    <property type="match status" value="1"/>
</dbReference>
<dbReference type="Gene3D" id="1.20.1050.60">
    <property type="entry name" value="alpha-1,2-mannosidase"/>
    <property type="match status" value="1"/>
</dbReference>
<evidence type="ECO:0000313" key="3">
    <source>
        <dbReference type="EMBL" id="ESQ91867.1"/>
    </source>
</evidence>
<dbReference type="GO" id="GO:0005829">
    <property type="term" value="C:cytosol"/>
    <property type="evidence" value="ECO:0007669"/>
    <property type="project" value="TreeGrafter"/>
</dbReference>
<dbReference type="Pfam" id="PF17678">
    <property type="entry name" value="Glyco_hydro_92N"/>
    <property type="match status" value="1"/>
</dbReference>
<dbReference type="Pfam" id="PF07971">
    <property type="entry name" value="Glyco_hydro_92"/>
    <property type="match status" value="1"/>
</dbReference>
<dbReference type="InterPro" id="IPR014718">
    <property type="entry name" value="GH-type_carb-bd"/>
</dbReference>
<dbReference type="GO" id="GO:0005975">
    <property type="term" value="P:carbohydrate metabolic process"/>
    <property type="evidence" value="ECO:0007669"/>
    <property type="project" value="InterPro"/>
</dbReference>
<dbReference type="InterPro" id="IPR008928">
    <property type="entry name" value="6-hairpin_glycosidase_sf"/>
</dbReference>
<dbReference type="RefSeq" id="WP_018082255.1">
    <property type="nucleotide sequence ID" value="NZ_AQWM01000012.1"/>
</dbReference>
<evidence type="ECO:0000259" key="1">
    <source>
        <dbReference type="Pfam" id="PF07971"/>
    </source>
</evidence>
<protein>
    <recommendedName>
        <fullName evidence="5">Alpha-1,2-mannosidase</fullName>
    </recommendedName>
</protein>
<proteinExistence type="predicted"/>
<dbReference type="GO" id="GO:0006516">
    <property type="term" value="P:glycoprotein catabolic process"/>
    <property type="evidence" value="ECO:0007669"/>
    <property type="project" value="TreeGrafter"/>
</dbReference>
<dbReference type="FunFam" id="3.30.2080.10:FF:000001">
    <property type="entry name" value="Alpha-1,2-mannosidase subfamily"/>
    <property type="match status" value="1"/>
</dbReference>
<feature type="domain" description="Glycosyl hydrolase family 92" evidence="1">
    <location>
        <begin position="280"/>
        <end position="747"/>
    </location>
</feature>
<organism evidence="3 4">
    <name type="scientific">Asticcacaulis benevestitus DSM 16100 = ATCC BAA-896</name>
    <dbReference type="NCBI Taxonomy" id="1121022"/>
    <lineage>
        <taxon>Bacteria</taxon>
        <taxon>Pseudomonadati</taxon>
        <taxon>Pseudomonadota</taxon>
        <taxon>Alphaproteobacteria</taxon>
        <taxon>Caulobacterales</taxon>
        <taxon>Caulobacteraceae</taxon>
        <taxon>Asticcacaulis</taxon>
    </lineage>
</organism>
<dbReference type="GO" id="GO:0000224">
    <property type="term" value="F:peptide-N4-(N-acetyl-beta-glucosaminyl)asparagine amidase activity"/>
    <property type="evidence" value="ECO:0007669"/>
    <property type="project" value="TreeGrafter"/>
</dbReference>
<dbReference type="AlphaFoldDB" id="V4PD52"/>
<evidence type="ECO:0000313" key="4">
    <source>
        <dbReference type="Proteomes" id="UP000017837"/>
    </source>
</evidence>
<dbReference type="STRING" id="1121022.GCA_000376105_02590"/>
<dbReference type="Gene3D" id="1.20.1610.10">
    <property type="entry name" value="alpha-1,2-mannosidases domains"/>
    <property type="match status" value="1"/>
</dbReference>
<dbReference type="PATRIC" id="fig|1121022.4.peg.1927"/>
<dbReference type="EMBL" id="AWGB01000015">
    <property type="protein sequence ID" value="ESQ91867.1"/>
    <property type="molecule type" value="Genomic_DNA"/>
</dbReference>
<dbReference type="InterPro" id="IPR041371">
    <property type="entry name" value="GH92_N"/>
</dbReference>
<dbReference type="InterPro" id="IPR012939">
    <property type="entry name" value="Glyco_hydro_92"/>
</dbReference>
<dbReference type="InterPro" id="IPR050883">
    <property type="entry name" value="PNGase"/>
</dbReference>
<dbReference type="Gene3D" id="2.70.98.10">
    <property type="match status" value="1"/>
</dbReference>
<comment type="caution">
    <text evidence="3">The sequence shown here is derived from an EMBL/GenBank/DDBJ whole genome shotgun (WGS) entry which is preliminary data.</text>
</comment>
<dbReference type="GO" id="GO:0030246">
    <property type="term" value="F:carbohydrate binding"/>
    <property type="evidence" value="ECO:0007669"/>
    <property type="project" value="InterPro"/>
</dbReference>
<dbReference type="eggNOG" id="COG3537">
    <property type="taxonomic scope" value="Bacteria"/>
</dbReference>
<sequence length="767" mass="84774">MISRRQLLATATGVAASLPFRAIAGAKPLRYTTFVDPMIGTGGHGHVYPGASLPFGMVQLSPDTDNARWDASSGYYIEDKSLLGFSHTHLSGTGVGDMMDLLVVPRIGEVTLKPGTLEAPEASYRTRMSHDQETAAPGYYSLTLPDSGIHAELTASARAGLHRYTFPAGQPAYLLLDWQHGAREDVYKRPVVYLAHMERVASDTIVGTRCVDQWAGGRILHFALKVSQPFETLEFFSKDKPVDGERVDGDSLKAVLKYGEGLKAPLMVKVAVSAVDIAGALNNLTNDIPDWDFEGLRQAADRAWETELSRIRVETPHDQDRKIFYTALYHAHMAPTLFSDADGRYQGMDSAVHKLQKGRDNYSTYSLWDTYRAWHPLMTLIAPERAAIFAQNLIDQGAESPYGPVIWPLQGRETHCMIGWHSDSVVAEAIVKGLPGIDVQKAWGLYKELAFKTSTSGLDAYRTQGYIPADQEDQSVSKTIEYCHDDWSMAQIADAAGDKAAASTLRLRSKSYSNVFDTSKQFARPRLKTGAWAEPFDPRGMGHDPKVWWDYTESNSWQATFGVQHDIYSYMALFGGEAGYEAKIDALFNASSDLPSDAPPDMTGLIGQYIHGNEPSHHIAYLYAYTGSHYKTQARVRMLLKSQYRAQPDGLAGNEDCGQMSAWYILSAMGFYPVDPVSCVYVFGSPLFTSVEIPLVNGKTLRILAPKTSESNIYIQSVKWNGKPHTRSWISHAELMSGGVLMFEMGPKPNPKFGADKAERPPSFTVV</sequence>
<dbReference type="InterPro" id="IPR006311">
    <property type="entry name" value="TAT_signal"/>
</dbReference>
<accession>V4PD52</accession>
<dbReference type="Proteomes" id="UP000017837">
    <property type="component" value="Unassembled WGS sequence"/>
</dbReference>
<dbReference type="PROSITE" id="PS51318">
    <property type="entry name" value="TAT"/>
    <property type="match status" value="1"/>
</dbReference>
<reference evidence="3 4" key="1">
    <citation type="journal article" date="2014" name="Nature">
        <title>Sequential evolution of bacterial morphology by co-option of a developmental regulator.</title>
        <authorList>
            <person name="Jiang C."/>
            <person name="Brown P.J."/>
            <person name="Ducret A."/>
            <person name="Brun Y.V."/>
        </authorList>
    </citation>
    <scope>NUCLEOTIDE SEQUENCE [LARGE SCALE GENOMIC DNA]</scope>
    <source>
        <strain evidence="3 4">DSM 16100</strain>
    </source>
</reference>
<dbReference type="Gene3D" id="3.30.2080.10">
    <property type="entry name" value="GH92 mannosidase domain"/>
    <property type="match status" value="1"/>
</dbReference>
<dbReference type="PANTHER" id="PTHR12143:SF39">
    <property type="entry name" value="SECRETED PROTEIN"/>
    <property type="match status" value="1"/>
</dbReference>
<evidence type="ECO:0000259" key="2">
    <source>
        <dbReference type="Pfam" id="PF17678"/>
    </source>
</evidence>
<feature type="domain" description="Glycosyl hydrolase family 92 N-terminal" evidence="2">
    <location>
        <begin position="34"/>
        <end position="273"/>
    </location>
</feature>
<dbReference type="NCBIfam" id="TIGR01180">
    <property type="entry name" value="aman2_put"/>
    <property type="match status" value="1"/>
</dbReference>
<evidence type="ECO:0008006" key="5">
    <source>
        <dbReference type="Google" id="ProtNLM"/>
    </source>
</evidence>
<dbReference type="SUPFAM" id="SSF48208">
    <property type="entry name" value="Six-hairpin glycosidases"/>
    <property type="match status" value="1"/>
</dbReference>
<gene>
    <name evidence="3" type="ORF">ABENE_09545</name>
</gene>
<keyword evidence="4" id="KW-1185">Reference proteome</keyword>